<dbReference type="AlphaFoldDB" id="A0A5K7ZFV0"/>
<gene>
    <name evidence="2" type="ORF">DSCW_60100</name>
</gene>
<dbReference type="EMBL" id="AP021875">
    <property type="protein sequence ID" value="BBO78593.1"/>
    <property type="molecule type" value="Genomic_DNA"/>
</dbReference>
<evidence type="ECO:0000313" key="3">
    <source>
        <dbReference type="Proteomes" id="UP000427769"/>
    </source>
</evidence>
<sequence>MSEKKRSISDGNLLQSLKKSYALLNGILESSKDVVIFALDRQYRYLAFNRIHYQTMKRIWGVDIAIGNSMLEYINNPEDRVKAKNNFDRTLSGESFVLLEEYGDESVSRRYYLDHYNPTLNEDGEIIGINLFLIDITEQKRLEIEREKIIKELQNAMSEIKTLRGFIPICANCKNIRDDKGYWQKIEKYIEDRSDAQFSHSLCPKCIKELYPDMKITSDI</sequence>
<protein>
    <recommendedName>
        <fullName evidence="1">PAC domain-containing protein</fullName>
    </recommendedName>
</protein>
<dbReference type="RefSeq" id="WP_170302517.1">
    <property type="nucleotide sequence ID" value="NZ_AP021875.1"/>
</dbReference>
<dbReference type="PROSITE" id="PS50113">
    <property type="entry name" value="PAC"/>
    <property type="match status" value="1"/>
</dbReference>
<dbReference type="Gene3D" id="3.30.450.20">
    <property type="entry name" value="PAS domain"/>
    <property type="match status" value="1"/>
</dbReference>
<proteinExistence type="predicted"/>
<evidence type="ECO:0000259" key="1">
    <source>
        <dbReference type="PROSITE" id="PS50113"/>
    </source>
</evidence>
<evidence type="ECO:0000313" key="2">
    <source>
        <dbReference type="EMBL" id="BBO78593.1"/>
    </source>
</evidence>
<dbReference type="InterPro" id="IPR013656">
    <property type="entry name" value="PAS_4"/>
</dbReference>
<dbReference type="InterPro" id="IPR000700">
    <property type="entry name" value="PAS-assoc_C"/>
</dbReference>
<dbReference type="SUPFAM" id="SSF55785">
    <property type="entry name" value="PYP-like sensor domain (PAS domain)"/>
    <property type="match status" value="1"/>
</dbReference>
<dbReference type="InterPro" id="IPR035965">
    <property type="entry name" value="PAS-like_dom_sf"/>
</dbReference>
<reference evidence="2 3" key="1">
    <citation type="submission" date="2019-11" db="EMBL/GenBank/DDBJ databases">
        <title>Comparative genomics of hydrocarbon-degrading Desulfosarcina strains.</title>
        <authorList>
            <person name="Watanabe M."/>
            <person name="Kojima H."/>
            <person name="Fukui M."/>
        </authorList>
    </citation>
    <scope>NUCLEOTIDE SEQUENCE [LARGE SCALE GENOMIC DNA]</scope>
    <source>
        <strain evidence="2 3">PP31</strain>
    </source>
</reference>
<dbReference type="Proteomes" id="UP000427769">
    <property type="component" value="Chromosome"/>
</dbReference>
<name>A0A5K7ZFV0_9BACT</name>
<accession>A0A5K7ZFV0</accession>
<dbReference type="Pfam" id="PF08448">
    <property type="entry name" value="PAS_4"/>
    <property type="match status" value="1"/>
</dbReference>
<organism evidence="2 3">
    <name type="scientific">Desulfosarcina widdelii</name>
    <dbReference type="NCBI Taxonomy" id="947919"/>
    <lineage>
        <taxon>Bacteria</taxon>
        <taxon>Pseudomonadati</taxon>
        <taxon>Thermodesulfobacteriota</taxon>
        <taxon>Desulfobacteria</taxon>
        <taxon>Desulfobacterales</taxon>
        <taxon>Desulfosarcinaceae</taxon>
        <taxon>Desulfosarcina</taxon>
    </lineage>
</organism>
<keyword evidence="3" id="KW-1185">Reference proteome</keyword>
<feature type="domain" description="PAC" evidence="1">
    <location>
        <begin position="92"/>
        <end position="148"/>
    </location>
</feature>
<dbReference type="KEGG" id="dwd:DSCW_60100"/>